<accession>A0AAN7AK33</accession>
<dbReference type="GO" id="GO:0030145">
    <property type="term" value="F:manganese ion binding"/>
    <property type="evidence" value="ECO:0007669"/>
    <property type="project" value="InterPro"/>
</dbReference>
<dbReference type="Pfam" id="PF00190">
    <property type="entry name" value="Cupin_1"/>
    <property type="match status" value="1"/>
</dbReference>
<comment type="caution">
    <text evidence="2">The sequence shown here is derived from an EMBL/GenBank/DDBJ whole genome shotgun (WGS) entry which is preliminary data.</text>
</comment>
<dbReference type="Gene3D" id="2.60.120.10">
    <property type="entry name" value="Jelly Rolls"/>
    <property type="match status" value="1"/>
</dbReference>
<gene>
    <name evidence="2" type="ORF">QBC35DRAFT_496386</name>
</gene>
<name>A0AAN7AK33_9PEZI</name>
<evidence type="ECO:0000313" key="3">
    <source>
        <dbReference type="Proteomes" id="UP001302126"/>
    </source>
</evidence>
<sequence length="164" mass="17623">MVCLPLFPLLQSRNTDIRDDTACGMAALHIHPRATEIFLVVKGRVLTETVLETGVTAQDSDPTNPLKPRLIKNELTENQATVFPQGSFHTQMNPECTPGYAIAAFSSEDPGAALAAPQTFALTDDFVIANFGGAVDEAEIQRIRDGIPKGALAEVEACKKRCGL</sequence>
<dbReference type="AlphaFoldDB" id="A0AAN7AK33"/>
<keyword evidence="3" id="KW-1185">Reference proteome</keyword>
<dbReference type="InterPro" id="IPR014710">
    <property type="entry name" value="RmlC-like_jellyroll"/>
</dbReference>
<reference evidence="2" key="1">
    <citation type="journal article" date="2023" name="Mol. Phylogenet. Evol.">
        <title>Genome-scale phylogeny and comparative genomics of the fungal order Sordariales.</title>
        <authorList>
            <person name="Hensen N."/>
            <person name="Bonometti L."/>
            <person name="Westerberg I."/>
            <person name="Brannstrom I.O."/>
            <person name="Guillou S."/>
            <person name="Cros-Aarteil S."/>
            <person name="Calhoun S."/>
            <person name="Haridas S."/>
            <person name="Kuo A."/>
            <person name="Mondo S."/>
            <person name="Pangilinan J."/>
            <person name="Riley R."/>
            <person name="LaButti K."/>
            <person name="Andreopoulos B."/>
            <person name="Lipzen A."/>
            <person name="Chen C."/>
            <person name="Yan M."/>
            <person name="Daum C."/>
            <person name="Ng V."/>
            <person name="Clum A."/>
            <person name="Steindorff A."/>
            <person name="Ohm R.A."/>
            <person name="Martin F."/>
            <person name="Silar P."/>
            <person name="Natvig D.O."/>
            <person name="Lalanne C."/>
            <person name="Gautier V."/>
            <person name="Ament-Velasquez S.L."/>
            <person name="Kruys A."/>
            <person name="Hutchinson M.I."/>
            <person name="Powell A.J."/>
            <person name="Barry K."/>
            <person name="Miller A.N."/>
            <person name="Grigoriev I.V."/>
            <person name="Debuchy R."/>
            <person name="Gladieux P."/>
            <person name="Hiltunen Thoren M."/>
            <person name="Johannesson H."/>
        </authorList>
    </citation>
    <scope>NUCLEOTIDE SEQUENCE</scope>
    <source>
        <strain evidence="2">PSN309</strain>
    </source>
</reference>
<dbReference type="PANTHER" id="PTHR31238">
    <property type="entry name" value="GERMIN-LIKE PROTEIN SUBFAMILY 3 MEMBER 3"/>
    <property type="match status" value="1"/>
</dbReference>
<dbReference type="SMART" id="SM00835">
    <property type="entry name" value="Cupin_1"/>
    <property type="match status" value="1"/>
</dbReference>
<proteinExistence type="predicted"/>
<reference evidence="2" key="2">
    <citation type="submission" date="2023-05" db="EMBL/GenBank/DDBJ databases">
        <authorList>
            <consortium name="Lawrence Berkeley National Laboratory"/>
            <person name="Steindorff A."/>
            <person name="Hensen N."/>
            <person name="Bonometti L."/>
            <person name="Westerberg I."/>
            <person name="Brannstrom I.O."/>
            <person name="Guillou S."/>
            <person name="Cros-Aarteil S."/>
            <person name="Calhoun S."/>
            <person name="Haridas S."/>
            <person name="Kuo A."/>
            <person name="Mondo S."/>
            <person name="Pangilinan J."/>
            <person name="Riley R."/>
            <person name="Labutti K."/>
            <person name="Andreopoulos B."/>
            <person name="Lipzen A."/>
            <person name="Chen C."/>
            <person name="Yanf M."/>
            <person name="Daum C."/>
            <person name="Ng V."/>
            <person name="Clum A."/>
            <person name="Ohm R."/>
            <person name="Martin F."/>
            <person name="Silar P."/>
            <person name="Natvig D."/>
            <person name="Lalanne C."/>
            <person name="Gautier V."/>
            <person name="Ament-Velasquez S.L."/>
            <person name="Kruys A."/>
            <person name="Hutchinson M.I."/>
            <person name="Powell A.J."/>
            <person name="Barry K."/>
            <person name="Miller A.N."/>
            <person name="Grigoriev I.V."/>
            <person name="Debuchy R."/>
            <person name="Gladieux P."/>
            <person name="Thoren M.H."/>
            <person name="Johannesson H."/>
        </authorList>
    </citation>
    <scope>NUCLEOTIDE SEQUENCE</scope>
    <source>
        <strain evidence="2">PSN309</strain>
    </source>
</reference>
<dbReference type="InterPro" id="IPR019780">
    <property type="entry name" value="Germin_Mn-BS"/>
</dbReference>
<dbReference type="InterPro" id="IPR006045">
    <property type="entry name" value="Cupin_1"/>
</dbReference>
<protein>
    <submittedName>
        <fullName evidence="2">RmlC-like cupin domain-containing protein</fullName>
    </submittedName>
</protein>
<dbReference type="PROSITE" id="PS00725">
    <property type="entry name" value="GERMIN"/>
    <property type="match status" value="1"/>
</dbReference>
<dbReference type="Proteomes" id="UP001302126">
    <property type="component" value="Unassembled WGS sequence"/>
</dbReference>
<dbReference type="EMBL" id="MU864388">
    <property type="protein sequence ID" value="KAK4188455.1"/>
    <property type="molecule type" value="Genomic_DNA"/>
</dbReference>
<organism evidence="2 3">
    <name type="scientific">Podospora australis</name>
    <dbReference type="NCBI Taxonomy" id="1536484"/>
    <lineage>
        <taxon>Eukaryota</taxon>
        <taxon>Fungi</taxon>
        <taxon>Dikarya</taxon>
        <taxon>Ascomycota</taxon>
        <taxon>Pezizomycotina</taxon>
        <taxon>Sordariomycetes</taxon>
        <taxon>Sordariomycetidae</taxon>
        <taxon>Sordariales</taxon>
        <taxon>Podosporaceae</taxon>
        <taxon>Podospora</taxon>
    </lineage>
</organism>
<feature type="domain" description="Cupin type-1" evidence="1">
    <location>
        <begin position="7"/>
        <end position="139"/>
    </location>
</feature>
<dbReference type="SUPFAM" id="SSF51182">
    <property type="entry name" value="RmlC-like cupins"/>
    <property type="match status" value="1"/>
</dbReference>
<evidence type="ECO:0000313" key="2">
    <source>
        <dbReference type="EMBL" id="KAK4188455.1"/>
    </source>
</evidence>
<dbReference type="InterPro" id="IPR011051">
    <property type="entry name" value="RmlC_Cupin_sf"/>
</dbReference>
<evidence type="ECO:0000259" key="1">
    <source>
        <dbReference type="SMART" id="SM00835"/>
    </source>
</evidence>